<dbReference type="AlphaFoldDB" id="A0A4Q7NWM7"/>
<evidence type="ECO:0000313" key="1">
    <source>
        <dbReference type="EMBL" id="RZS91594.1"/>
    </source>
</evidence>
<dbReference type="OrthoDB" id="4570343at2"/>
<dbReference type="InterPro" id="IPR032584">
    <property type="entry name" value="DUF4913"/>
</dbReference>
<dbReference type="RefSeq" id="WP_130491645.1">
    <property type="nucleotide sequence ID" value="NZ_SGXD01000001.1"/>
</dbReference>
<dbReference type="Proteomes" id="UP000293638">
    <property type="component" value="Unassembled WGS sequence"/>
</dbReference>
<comment type="caution">
    <text evidence="1">The sequence shown here is derived from an EMBL/GenBank/DDBJ whole genome shotgun (WGS) entry which is preliminary data.</text>
</comment>
<sequence length="180" mass="20089">MSAEPFDDGTLPPTSLSEAAERIVYLEQWLGRLDGVVADVQYRQPPAPGVPPREPVAPGDEWVPLFGSLAEFVQGFFVTAFARTLGGPTGMWCAQWWDHAEAIMRLEALWRTFEAARLDPDKGMATWFAHHLDHHLPILLSGSGPFGQCRPDEHRPPPALPSLPAPEGWWEPMTHTYRQA</sequence>
<gene>
    <name evidence="1" type="ORF">EV189_0841</name>
</gene>
<organism evidence="1 2">
    <name type="scientific">Motilibacter rhizosphaerae</name>
    <dbReference type="NCBI Taxonomy" id="598652"/>
    <lineage>
        <taxon>Bacteria</taxon>
        <taxon>Bacillati</taxon>
        <taxon>Actinomycetota</taxon>
        <taxon>Actinomycetes</taxon>
        <taxon>Motilibacterales</taxon>
        <taxon>Motilibacteraceae</taxon>
        <taxon>Motilibacter</taxon>
    </lineage>
</organism>
<proteinExistence type="predicted"/>
<protein>
    <submittedName>
        <fullName evidence="1">Uncharacterized protein DUF4913</fullName>
    </submittedName>
</protein>
<dbReference type="Pfam" id="PF16259">
    <property type="entry name" value="DUF4913"/>
    <property type="match status" value="1"/>
</dbReference>
<keyword evidence="2" id="KW-1185">Reference proteome</keyword>
<reference evidence="1 2" key="1">
    <citation type="submission" date="2019-02" db="EMBL/GenBank/DDBJ databases">
        <title>Genomic Encyclopedia of Type Strains, Phase IV (KMG-IV): sequencing the most valuable type-strain genomes for metagenomic binning, comparative biology and taxonomic classification.</title>
        <authorList>
            <person name="Goeker M."/>
        </authorList>
    </citation>
    <scope>NUCLEOTIDE SEQUENCE [LARGE SCALE GENOMIC DNA]</scope>
    <source>
        <strain evidence="1 2">DSM 45622</strain>
    </source>
</reference>
<name>A0A4Q7NWM7_9ACTN</name>
<dbReference type="EMBL" id="SGXD01000001">
    <property type="protein sequence ID" value="RZS91594.1"/>
    <property type="molecule type" value="Genomic_DNA"/>
</dbReference>
<evidence type="ECO:0000313" key="2">
    <source>
        <dbReference type="Proteomes" id="UP000293638"/>
    </source>
</evidence>
<accession>A0A4Q7NWM7</accession>